<evidence type="ECO:0000313" key="3">
    <source>
        <dbReference type="Proteomes" id="UP001465976"/>
    </source>
</evidence>
<dbReference type="EMBL" id="JBAHYK010001693">
    <property type="protein sequence ID" value="KAL0567044.1"/>
    <property type="molecule type" value="Genomic_DNA"/>
</dbReference>
<evidence type="ECO:0000256" key="1">
    <source>
        <dbReference type="SAM" id="MobiDB-lite"/>
    </source>
</evidence>
<protein>
    <submittedName>
        <fullName evidence="2">SERTA domain-containing protein 3</fullName>
    </submittedName>
</protein>
<organism evidence="2 3">
    <name type="scientific">Marasmius crinis-equi</name>
    <dbReference type="NCBI Taxonomy" id="585013"/>
    <lineage>
        <taxon>Eukaryota</taxon>
        <taxon>Fungi</taxon>
        <taxon>Dikarya</taxon>
        <taxon>Basidiomycota</taxon>
        <taxon>Agaricomycotina</taxon>
        <taxon>Agaricomycetes</taxon>
        <taxon>Agaricomycetidae</taxon>
        <taxon>Agaricales</taxon>
        <taxon>Marasmiineae</taxon>
        <taxon>Marasmiaceae</taxon>
        <taxon>Marasmius</taxon>
    </lineage>
</organism>
<feature type="region of interest" description="Disordered" evidence="1">
    <location>
        <begin position="15"/>
        <end position="34"/>
    </location>
</feature>
<comment type="caution">
    <text evidence="2">The sequence shown here is derived from an EMBL/GenBank/DDBJ whole genome shotgun (WGS) entry which is preliminary data.</text>
</comment>
<gene>
    <name evidence="2" type="primary">RBT1_45</name>
    <name evidence="2" type="ORF">V5O48_014949</name>
</gene>
<dbReference type="Proteomes" id="UP001465976">
    <property type="component" value="Unassembled WGS sequence"/>
</dbReference>
<reference evidence="2 3" key="1">
    <citation type="submission" date="2024-02" db="EMBL/GenBank/DDBJ databases">
        <title>A draft genome for the cacao thread blight pathogen Marasmius crinis-equi.</title>
        <authorList>
            <person name="Cohen S.P."/>
            <person name="Baruah I.K."/>
            <person name="Amoako-Attah I."/>
            <person name="Bukari Y."/>
            <person name="Meinhardt L.W."/>
            <person name="Bailey B.A."/>
        </authorList>
    </citation>
    <scope>NUCLEOTIDE SEQUENCE [LARGE SCALE GENOMIC DNA]</scope>
    <source>
        <strain evidence="2 3">GH-76</strain>
    </source>
</reference>
<name>A0ABR3EVV5_9AGAR</name>
<accession>A0ABR3EVV5</accession>
<keyword evidence="3" id="KW-1185">Reference proteome</keyword>
<evidence type="ECO:0000313" key="2">
    <source>
        <dbReference type="EMBL" id="KAL0567044.1"/>
    </source>
</evidence>
<proteinExistence type="predicted"/>
<sequence length="155" mass="17190">MHPLLSDRLIRHPVDNEKPYSKAPAPYQPSPEGRSNWRWPGGIATALLGPLQRDYVYGWGNLQPAWRQFSAAIPKRPLPATEYTEGSWKSIRATGPNGLTSVVATLVYVARLLDQLPSGGTGWEKKDRAAVGVDLQKALDDVGYVFRRLLATHDD</sequence>